<accession>A0A915JQZ9</accession>
<organism evidence="1 2">
    <name type="scientific">Romanomermis culicivorax</name>
    <name type="common">Nematode worm</name>
    <dbReference type="NCBI Taxonomy" id="13658"/>
    <lineage>
        <taxon>Eukaryota</taxon>
        <taxon>Metazoa</taxon>
        <taxon>Ecdysozoa</taxon>
        <taxon>Nematoda</taxon>
        <taxon>Enoplea</taxon>
        <taxon>Dorylaimia</taxon>
        <taxon>Mermithida</taxon>
        <taxon>Mermithoidea</taxon>
        <taxon>Mermithidae</taxon>
        <taxon>Romanomermis</taxon>
    </lineage>
</organism>
<name>A0A915JQZ9_ROMCU</name>
<evidence type="ECO:0000313" key="2">
    <source>
        <dbReference type="WBParaSite" id="nRc.2.0.1.t28542-RA"/>
    </source>
</evidence>
<protein>
    <submittedName>
        <fullName evidence="2">Uncharacterized protein</fullName>
    </submittedName>
</protein>
<dbReference type="WBParaSite" id="nRc.2.0.1.t28542-RA">
    <property type="protein sequence ID" value="nRc.2.0.1.t28542-RA"/>
    <property type="gene ID" value="nRc.2.0.1.g28542"/>
</dbReference>
<evidence type="ECO:0000313" key="1">
    <source>
        <dbReference type="Proteomes" id="UP000887565"/>
    </source>
</evidence>
<keyword evidence="1" id="KW-1185">Reference proteome</keyword>
<dbReference type="Proteomes" id="UP000887565">
    <property type="component" value="Unplaced"/>
</dbReference>
<sequence length="65" mass="7588">MYRGPQPGYPNTRDFRPWPCRPQAFPKPKPLRSSLWGQDKCDIISIFSFTGFARTDHDNFIPAFL</sequence>
<reference evidence="2" key="1">
    <citation type="submission" date="2022-11" db="UniProtKB">
        <authorList>
            <consortium name="WormBaseParasite"/>
        </authorList>
    </citation>
    <scope>IDENTIFICATION</scope>
</reference>
<dbReference type="AlphaFoldDB" id="A0A915JQZ9"/>
<proteinExistence type="predicted"/>